<dbReference type="InterPro" id="IPR002549">
    <property type="entry name" value="AI-2E-like"/>
</dbReference>
<dbReference type="RefSeq" id="WP_379928895.1">
    <property type="nucleotide sequence ID" value="NZ_JBHUMM010000010.1"/>
</dbReference>
<dbReference type="Pfam" id="PF01594">
    <property type="entry name" value="AI-2E_transport"/>
    <property type="match status" value="1"/>
</dbReference>
<comment type="subcellular location">
    <subcellularLocation>
        <location evidence="1">Membrane</location>
        <topology evidence="1">Multi-pass membrane protein</topology>
    </subcellularLocation>
</comment>
<evidence type="ECO:0000256" key="3">
    <source>
        <dbReference type="ARBA" id="ARBA00022692"/>
    </source>
</evidence>
<feature type="transmembrane region" description="Helical" evidence="6">
    <location>
        <begin position="6"/>
        <end position="36"/>
    </location>
</feature>
<dbReference type="PANTHER" id="PTHR21716:SF68">
    <property type="entry name" value="TRANSPORT PROTEIN YTVI-RELATED"/>
    <property type="match status" value="1"/>
</dbReference>
<dbReference type="EMBL" id="JBHUMM010000010">
    <property type="protein sequence ID" value="MFD2671432.1"/>
    <property type="molecule type" value="Genomic_DNA"/>
</dbReference>
<reference evidence="8" key="1">
    <citation type="journal article" date="2019" name="Int. J. Syst. Evol. Microbiol.">
        <title>The Global Catalogue of Microorganisms (GCM) 10K type strain sequencing project: providing services to taxonomists for standard genome sequencing and annotation.</title>
        <authorList>
            <consortium name="The Broad Institute Genomics Platform"/>
            <consortium name="The Broad Institute Genome Sequencing Center for Infectious Disease"/>
            <person name="Wu L."/>
            <person name="Ma J."/>
        </authorList>
    </citation>
    <scope>NUCLEOTIDE SEQUENCE [LARGE SCALE GENOMIC DNA]</scope>
    <source>
        <strain evidence="8">KCTC 33676</strain>
    </source>
</reference>
<keyword evidence="8" id="KW-1185">Reference proteome</keyword>
<comment type="caution">
    <text evidence="7">The sequence shown here is derived from an EMBL/GenBank/DDBJ whole genome shotgun (WGS) entry which is preliminary data.</text>
</comment>
<evidence type="ECO:0000256" key="1">
    <source>
        <dbReference type="ARBA" id="ARBA00004141"/>
    </source>
</evidence>
<keyword evidence="5 6" id="KW-0472">Membrane</keyword>
<evidence type="ECO:0000313" key="7">
    <source>
        <dbReference type="EMBL" id="MFD2671432.1"/>
    </source>
</evidence>
<proteinExistence type="inferred from homology"/>
<dbReference type="InterPro" id="IPR014227">
    <property type="entry name" value="YtvI-like"/>
</dbReference>
<feature type="transmembrane region" description="Helical" evidence="6">
    <location>
        <begin position="52"/>
        <end position="74"/>
    </location>
</feature>
<feature type="transmembrane region" description="Helical" evidence="6">
    <location>
        <begin position="266"/>
        <end position="286"/>
    </location>
</feature>
<evidence type="ECO:0000256" key="6">
    <source>
        <dbReference type="SAM" id="Phobius"/>
    </source>
</evidence>
<sequence>MSLRNLITLLLGLLFLYGLFTVGFPFLLALVVAIFLEPMNQLLIRMFKLHRIAAATISCTIFTLLFLGIVYAIGLKILTQLVAFFNRAPLYTSELRKMFDDWIEKTQLFYDSLSPDVAIQFDEGLKQGTATLVKLISGLSGKVIDFAQMIPNLFLVYIVFTVALYLFSYSLATMKDRFLTIFAEESRQKVERVLLDLKASIFGFLRAQLILSSLTYVLALIGLMILDVQYAMAVALLIVIVDLLPILGTGSFLMPWAAYEMFKNDIFLAIGLAVLFLVITVVRRIVEPKILGDSVGIGALSALISLYAGFKLFGMIGLFFGPIVIIIYQAMRKVGLIRLNIRFDDSSEGKT</sequence>
<comment type="similarity">
    <text evidence="2">Belongs to the autoinducer-2 exporter (AI-2E) (TC 2.A.86) family.</text>
</comment>
<name>A0ABW5R8P6_9BACL</name>
<evidence type="ECO:0000313" key="8">
    <source>
        <dbReference type="Proteomes" id="UP001597497"/>
    </source>
</evidence>
<accession>A0ABW5R8P6</accession>
<keyword evidence="4 6" id="KW-1133">Transmembrane helix</keyword>
<dbReference type="PANTHER" id="PTHR21716">
    <property type="entry name" value="TRANSMEMBRANE PROTEIN"/>
    <property type="match status" value="1"/>
</dbReference>
<organism evidence="7 8">
    <name type="scientific">Marinicrinis sediminis</name>
    <dbReference type="NCBI Taxonomy" id="1652465"/>
    <lineage>
        <taxon>Bacteria</taxon>
        <taxon>Bacillati</taxon>
        <taxon>Bacillota</taxon>
        <taxon>Bacilli</taxon>
        <taxon>Bacillales</taxon>
        <taxon>Paenibacillaceae</taxon>
    </lineage>
</organism>
<feature type="transmembrane region" description="Helical" evidence="6">
    <location>
        <begin position="193"/>
        <end position="226"/>
    </location>
</feature>
<feature type="transmembrane region" description="Helical" evidence="6">
    <location>
        <begin position="154"/>
        <end position="172"/>
    </location>
</feature>
<dbReference type="Proteomes" id="UP001597497">
    <property type="component" value="Unassembled WGS sequence"/>
</dbReference>
<gene>
    <name evidence="7" type="primary">ytvI</name>
    <name evidence="7" type="ORF">ACFSUC_07405</name>
</gene>
<evidence type="ECO:0000256" key="5">
    <source>
        <dbReference type="ARBA" id="ARBA00023136"/>
    </source>
</evidence>
<keyword evidence="3 6" id="KW-0812">Transmembrane</keyword>
<evidence type="ECO:0000256" key="4">
    <source>
        <dbReference type="ARBA" id="ARBA00022989"/>
    </source>
</evidence>
<dbReference type="NCBIfam" id="TIGR02872">
    <property type="entry name" value="spore_ytvI"/>
    <property type="match status" value="1"/>
</dbReference>
<protein>
    <submittedName>
        <fullName evidence="7">Sporulation integral membrane protein YtvI</fullName>
    </submittedName>
</protein>
<feature type="transmembrane region" description="Helical" evidence="6">
    <location>
        <begin position="306"/>
        <end position="328"/>
    </location>
</feature>
<feature type="transmembrane region" description="Helical" evidence="6">
    <location>
        <begin position="232"/>
        <end position="254"/>
    </location>
</feature>
<evidence type="ECO:0000256" key="2">
    <source>
        <dbReference type="ARBA" id="ARBA00009773"/>
    </source>
</evidence>